<dbReference type="PANTHER" id="PTHR34144">
    <property type="entry name" value="CHROMOSOME 8, WHOLE GENOME SHOTGUN SEQUENCE"/>
    <property type="match status" value="1"/>
</dbReference>
<evidence type="ECO:0000256" key="2">
    <source>
        <dbReference type="SAM" id="Phobius"/>
    </source>
</evidence>
<keyword evidence="4" id="KW-1185">Reference proteome</keyword>
<dbReference type="STRING" id="1392247.A0A3N4KC60"/>
<feature type="compositionally biased region" description="Low complexity" evidence="1">
    <location>
        <begin position="1"/>
        <end position="11"/>
    </location>
</feature>
<feature type="compositionally biased region" description="Low complexity" evidence="1">
    <location>
        <begin position="25"/>
        <end position="38"/>
    </location>
</feature>
<reference evidence="3 4" key="1">
    <citation type="journal article" date="2018" name="Nat. Ecol. Evol.">
        <title>Pezizomycetes genomes reveal the molecular basis of ectomycorrhizal truffle lifestyle.</title>
        <authorList>
            <person name="Murat C."/>
            <person name="Payen T."/>
            <person name="Noel B."/>
            <person name="Kuo A."/>
            <person name="Morin E."/>
            <person name="Chen J."/>
            <person name="Kohler A."/>
            <person name="Krizsan K."/>
            <person name="Balestrini R."/>
            <person name="Da Silva C."/>
            <person name="Montanini B."/>
            <person name="Hainaut M."/>
            <person name="Levati E."/>
            <person name="Barry K.W."/>
            <person name="Belfiori B."/>
            <person name="Cichocki N."/>
            <person name="Clum A."/>
            <person name="Dockter R.B."/>
            <person name="Fauchery L."/>
            <person name="Guy J."/>
            <person name="Iotti M."/>
            <person name="Le Tacon F."/>
            <person name="Lindquist E.A."/>
            <person name="Lipzen A."/>
            <person name="Malagnac F."/>
            <person name="Mello A."/>
            <person name="Molinier V."/>
            <person name="Miyauchi S."/>
            <person name="Poulain J."/>
            <person name="Riccioni C."/>
            <person name="Rubini A."/>
            <person name="Sitrit Y."/>
            <person name="Splivallo R."/>
            <person name="Traeger S."/>
            <person name="Wang M."/>
            <person name="Zifcakova L."/>
            <person name="Wipf D."/>
            <person name="Zambonelli A."/>
            <person name="Paolocci F."/>
            <person name="Nowrousian M."/>
            <person name="Ottonello S."/>
            <person name="Baldrian P."/>
            <person name="Spatafora J.W."/>
            <person name="Henrissat B."/>
            <person name="Nagy L.G."/>
            <person name="Aury J.M."/>
            <person name="Wincker P."/>
            <person name="Grigoriev I.V."/>
            <person name="Bonfante P."/>
            <person name="Martin F.M."/>
        </authorList>
    </citation>
    <scope>NUCLEOTIDE SEQUENCE [LARGE SCALE GENOMIC DNA]</scope>
    <source>
        <strain evidence="3 4">CCBAS932</strain>
    </source>
</reference>
<feature type="compositionally biased region" description="Basic and acidic residues" evidence="1">
    <location>
        <begin position="12"/>
        <end position="21"/>
    </location>
</feature>
<sequence>MPAPSSSSSRSDQAESHELLKRPRSLSAPSAPSNPSNRNDNHDPASDSDGSDYELDDLDDLEASSRLLRNGSRSHKSPFSSSPSPVIRWCASCASRLRILIRHSVGVRHRFLQFGFIIFAASLSLLVFTFIFNPSYTRDQYPTNYKVVTSSVRKGGGVNPKGFWKGDGKGKVTTSGRGNPDGVKVFIAANIINAELISGAWGDAVMELMDLIGEKNVFLSIFENDSGPITKAALNSLDATIASRMPLAGRSIVSTTLSLSSIPRVKLPTGETYIKRITYLAEIRNRAMLPLIGYIPSMKRWGQKKHVYRRDSEWEVDPVGLDAKDAPAMPPQWVDKRESYGRVLFLNDVVFDPVEALHLLFSTNGGKYTAACGMDFINPVKFYDTFATRDIDGWNSGVPFFPFFAPGGSRGFVERGSDAVPVKSCWGGIVAFDAKVFVGAGSDDSAVEARDDEDDDEDDDDDDDDNDGDEDEDDDDDDTEEGKEDGKDEDSADGYHKDRKFKSTSTSTPDSLQNTPHRPVLFRSEKAPYWDASECCLIHADIAASNSTFINPFIRVAYSESTFRWLPTVKRIERLFRGPHWLLAKILGMPWGGEKRTMGGAGYCGSTKLLVMKEEGGRGWKGIPVPDTR</sequence>
<organism evidence="3 4">
    <name type="scientific">Morchella conica CCBAS932</name>
    <dbReference type="NCBI Taxonomy" id="1392247"/>
    <lineage>
        <taxon>Eukaryota</taxon>
        <taxon>Fungi</taxon>
        <taxon>Dikarya</taxon>
        <taxon>Ascomycota</taxon>
        <taxon>Pezizomycotina</taxon>
        <taxon>Pezizomycetes</taxon>
        <taxon>Pezizales</taxon>
        <taxon>Morchellaceae</taxon>
        <taxon>Morchella</taxon>
    </lineage>
</organism>
<feature type="region of interest" description="Disordered" evidence="1">
    <location>
        <begin position="443"/>
        <end position="519"/>
    </location>
</feature>
<keyword evidence="2" id="KW-0472">Membrane</keyword>
<dbReference type="Proteomes" id="UP000277580">
    <property type="component" value="Unassembled WGS sequence"/>
</dbReference>
<keyword evidence="2" id="KW-0812">Transmembrane</keyword>
<evidence type="ECO:0000256" key="1">
    <source>
        <dbReference type="SAM" id="MobiDB-lite"/>
    </source>
</evidence>
<dbReference type="PANTHER" id="PTHR34144:SF8">
    <property type="entry name" value="GLYCOSYLTRANSFERASE FAMILY 69 PROTEIN"/>
    <property type="match status" value="1"/>
</dbReference>
<protein>
    <recommendedName>
        <fullName evidence="5">Glycosyltransferase family 69 protein</fullName>
    </recommendedName>
</protein>
<name>A0A3N4KC60_9PEZI</name>
<feature type="compositionally biased region" description="Polar residues" evidence="1">
    <location>
        <begin position="503"/>
        <end position="516"/>
    </location>
</feature>
<accession>A0A3N4KC60</accession>
<feature type="transmembrane region" description="Helical" evidence="2">
    <location>
        <begin position="111"/>
        <end position="132"/>
    </location>
</feature>
<evidence type="ECO:0000313" key="3">
    <source>
        <dbReference type="EMBL" id="RPB08083.1"/>
    </source>
</evidence>
<dbReference type="AlphaFoldDB" id="A0A3N4KC60"/>
<evidence type="ECO:0000313" key="4">
    <source>
        <dbReference type="Proteomes" id="UP000277580"/>
    </source>
</evidence>
<feature type="compositionally biased region" description="Acidic residues" evidence="1">
    <location>
        <begin position="450"/>
        <end position="492"/>
    </location>
</feature>
<feature type="region of interest" description="Disordered" evidence="1">
    <location>
        <begin position="1"/>
        <end position="55"/>
    </location>
</feature>
<dbReference type="Pfam" id="PF11735">
    <property type="entry name" value="CAP59_mtransfer"/>
    <property type="match status" value="1"/>
</dbReference>
<proteinExistence type="predicted"/>
<keyword evidence="2" id="KW-1133">Transmembrane helix</keyword>
<dbReference type="EMBL" id="ML119169">
    <property type="protein sequence ID" value="RPB08083.1"/>
    <property type="molecule type" value="Genomic_DNA"/>
</dbReference>
<dbReference type="OrthoDB" id="262547at2759"/>
<evidence type="ECO:0008006" key="5">
    <source>
        <dbReference type="Google" id="ProtNLM"/>
    </source>
</evidence>
<gene>
    <name evidence="3" type="ORF">P167DRAFT_609009</name>
</gene>
<dbReference type="InterPro" id="IPR021047">
    <property type="entry name" value="Mannosyltransferase_CMT1"/>
</dbReference>
<dbReference type="InParanoid" id="A0A3N4KC60"/>